<dbReference type="Proteomes" id="UP000826234">
    <property type="component" value="Unassembled WGS sequence"/>
</dbReference>
<keyword evidence="2" id="KW-1185">Reference proteome</keyword>
<name>A0ABQ7SHQ2_PHRPL</name>
<evidence type="ECO:0000313" key="2">
    <source>
        <dbReference type="Proteomes" id="UP000826234"/>
    </source>
</evidence>
<sequence>MYECDQKTIDMLVYVTDGILETHLAVWQDDCSSQLSVQLLVLNSTSSVGTTSSFSTFSPESAVPNNTPQPQCVLPHGSPYLSSPQGLSSRFFKDLKERISHSFSPCPASDEDDNLTILSLRLDNFPKMDGFTSRTFRASGESWEDNVVHDTPSAPAPGTPPAVNLLEEDLLCIEPKYIAILEEIKNAVCGLREDFCNAAQELHIISSELTNIVASVQNMNQFIVALQTDKYESVQL</sequence>
<comment type="caution">
    <text evidence="1">The sequence shown here is derived from an EMBL/GenBank/DDBJ whole genome shotgun (WGS) entry which is preliminary data.</text>
</comment>
<accession>A0ABQ7SHQ2</accession>
<protein>
    <submittedName>
        <fullName evidence="1">Uncharacterized protein</fullName>
    </submittedName>
</protein>
<organism evidence="1 2">
    <name type="scientific">Phrynosoma platyrhinos</name>
    <name type="common">Desert horned lizard</name>
    <dbReference type="NCBI Taxonomy" id="52577"/>
    <lineage>
        <taxon>Eukaryota</taxon>
        <taxon>Metazoa</taxon>
        <taxon>Chordata</taxon>
        <taxon>Craniata</taxon>
        <taxon>Vertebrata</taxon>
        <taxon>Euteleostomi</taxon>
        <taxon>Lepidosauria</taxon>
        <taxon>Squamata</taxon>
        <taxon>Bifurcata</taxon>
        <taxon>Unidentata</taxon>
        <taxon>Episquamata</taxon>
        <taxon>Toxicofera</taxon>
        <taxon>Iguania</taxon>
        <taxon>Phrynosomatidae</taxon>
        <taxon>Phrynosomatinae</taxon>
        <taxon>Phrynosoma</taxon>
    </lineage>
</organism>
<dbReference type="EMBL" id="JAIPUX010005290">
    <property type="protein sequence ID" value="KAH0616866.1"/>
    <property type="molecule type" value="Genomic_DNA"/>
</dbReference>
<reference evidence="1 2" key="1">
    <citation type="journal article" date="2022" name="Gigascience">
        <title>A chromosome-level genome assembly and annotation of the desert horned lizard, Phrynosoma platyrhinos, provides insight into chromosomal rearrangements among reptiles.</title>
        <authorList>
            <person name="Koochekian N."/>
            <person name="Ascanio A."/>
            <person name="Farleigh K."/>
            <person name="Card D.C."/>
            <person name="Schield D.R."/>
            <person name="Castoe T.A."/>
            <person name="Jezkova T."/>
        </authorList>
    </citation>
    <scope>NUCLEOTIDE SEQUENCE [LARGE SCALE GENOMIC DNA]</scope>
    <source>
        <strain evidence="1">NK-2021</strain>
    </source>
</reference>
<proteinExistence type="predicted"/>
<evidence type="ECO:0000313" key="1">
    <source>
        <dbReference type="EMBL" id="KAH0616866.1"/>
    </source>
</evidence>
<gene>
    <name evidence="1" type="ORF">JD844_028299</name>
</gene>